<dbReference type="InterPro" id="IPR011057">
    <property type="entry name" value="Mss4-like_sf"/>
</dbReference>
<proteinExistence type="predicted"/>
<sequence>MSSSAFSLSSLYPAVQFEQLSGETDIGGLKGGTRHSFCASCLSWLWTVPEGLDDYVNIRSPMLEDASGRRAFLDCWLTEKLPWASSGACKRYDTVPEPHEFEALAAEYAAWDGEVTP</sequence>
<name>A0A6G7YTB5_9SPHN</name>
<protein>
    <submittedName>
        <fullName evidence="1">Aldehyde-activating protein</fullName>
    </submittedName>
</protein>
<dbReference type="SUPFAM" id="SSF51316">
    <property type="entry name" value="Mss4-like"/>
    <property type="match status" value="1"/>
</dbReference>
<dbReference type="EMBL" id="CP049869">
    <property type="protein sequence ID" value="QIK79982.1"/>
    <property type="molecule type" value="Genomic_DNA"/>
</dbReference>
<evidence type="ECO:0000313" key="1">
    <source>
        <dbReference type="EMBL" id="QIK79982.1"/>
    </source>
</evidence>
<evidence type="ECO:0000313" key="2">
    <source>
        <dbReference type="Proteomes" id="UP000503222"/>
    </source>
</evidence>
<organism evidence="1 2">
    <name type="scientific">Sphingomonas piscis</name>
    <dbReference type="NCBI Taxonomy" id="2714943"/>
    <lineage>
        <taxon>Bacteria</taxon>
        <taxon>Pseudomonadati</taxon>
        <taxon>Pseudomonadota</taxon>
        <taxon>Alphaproteobacteria</taxon>
        <taxon>Sphingomonadales</taxon>
        <taxon>Sphingomonadaceae</taxon>
        <taxon>Sphingomonas</taxon>
    </lineage>
</organism>
<dbReference type="AlphaFoldDB" id="A0A6G7YTB5"/>
<gene>
    <name evidence="1" type="ORF">G7077_06300</name>
</gene>
<dbReference type="KEGG" id="spii:G7077_06300"/>
<keyword evidence="2" id="KW-1185">Reference proteome</keyword>
<accession>A0A6G7YTB5</accession>
<reference evidence="1 2" key="1">
    <citation type="submission" date="2020-03" db="EMBL/GenBank/DDBJ databases">
        <title>Sphingomonas sp. nov., isolated from fish.</title>
        <authorList>
            <person name="Hyun D.-W."/>
            <person name="Bae J.-W."/>
        </authorList>
    </citation>
    <scope>NUCLEOTIDE SEQUENCE [LARGE SCALE GENOMIC DNA]</scope>
    <source>
        <strain evidence="1 2">HDW15B</strain>
    </source>
</reference>
<dbReference type="Proteomes" id="UP000503222">
    <property type="component" value="Chromosome"/>
</dbReference>